<dbReference type="Gene3D" id="3.40.50.880">
    <property type="match status" value="1"/>
</dbReference>
<dbReference type="InterPro" id="IPR050325">
    <property type="entry name" value="Prot/Nucl_acid_deglycase"/>
</dbReference>
<comment type="similarity">
    <text evidence="3">Belongs to the peptidase C56 family. HSP31-like subfamily.</text>
</comment>
<dbReference type="InterPro" id="IPR029062">
    <property type="entry name" value="Class_I_gatase-like"/>
</dbReference>
<proteinExistence type="inferred from homology"/>
<keyword evidence="2" id="KW-0456">Lyase</keyword>
<keyword evidence="6" id="KW-1185">Reference proteome</keyword>
<dbReference type="Pfam" id="PF01965">
    <property type="entry name" value="DJ-1_PfpI"/>
    <property type="match status" value="1"/>
</dbReference>
<comment type="caution">
    <text evidence="5">The sequence shown here is derived from an EMBL/GenBank/DDBJ whole genome shotgun (WGS) entry which is preliminary data.</text>
</comment>
<evidence type="ECO:0000256" key="1">
    <source>
        <dbReference type="ARBA" id="ARBA00023016"/>
    </source>
</evidence>
<dbReference type="EMBL" id="BAAANC010000003">
    <property type="protein sequence ID" value="GAA1544758.1"/>
    <property type="molecule type" value="Genomic_DNA"/>
</dbReference>
<dbReference type="Proteomes" id="UP001500363">
    <property type="component" value="Unassembled WGS sequence"/>
</dbReference>
<feature type="domain" description="DJ-1/PfpI" evidence="4">
    <location>
        <begin position="28"/>
        <end position="231"/>
    </location>
</feature>
<sequence length="234" mass="24718">MTNTLIVLTGTRIWTLNDGTEHPTGFWAEEFVAPHRVFTQAGHTITIATPGGVTPVADELSLAPAMNNNDEAAIAELRAYLDKSQEALAAAVPLADIDPAAYDVVFIPGGHGPMEDLAVDPDVARILEATLDATGKILASVCHGPASFVSATRDGKWLFEGRTITAFLDDEESQAGFAERAPWLLESRLTQQGAKFVAGPAWAPHVIVDGNLVTGQNPASAEPAAEAVLEQLGR</sequence>
<name>A0ABP4MI20_9ACTN</name>
<keyword evidence="1" id="KW-0346">Stress response</keyword>
<accession>A0ABP4MI20</accession>
<evidence type="ECO:0000313" key="5">
    <source>
        <dbReference type="EMBL" id="GAA1544758.1"/>
    </source>
</evidence>
<evidence type="ECO:0000256" key="3">
    <source>
        <dbReference type="ARBA" id="ARBA00038493"/>
    </source>
</evidence>
<dbReference type="PANTHER" id="PTHR48094">
    <property type="entry name" value="PROTEIN/NUCLEIC ACID DEGLYCASE DJ-1-RELATED"/>
    <property type="match status" value="1"/>
</dbReference>
<gene>
    <name evidence="5" type="ORF">GCM10009741_55230</name>
</gene>
<dbReference type="PANTHER" id="PTHR48094:SF11">
    <property type="entry name" value="GLUTATHIONE-INDEPENDENT GLYOXALASE HSP31-RELATED"/>
    <property type="match status" value="1"/>
</dbReference>
<evidence type="ECO:0000259" key="4">
    <source>
        <dbReference type="Pfam" id="PF01965"/>
    </source>
</evidence>
<dbReference type="InterPro" id="IPR002818">
    <property type="entry name" value="DJ-1/PfpI"/>
</dbReference>
<evidence type="ECO:0000313" key="6">
    <source>
        <dbReference type="Proteomes" id="UP001500363"/>
    </source>
</evidence>
<dbReference type="CDD" id="cd03141">
    <property type="entry name" value="GATase1_Hsp31_like"/>
    <property type="match status" value="1"/>
</dbReference>
<dbReference type="SUPFAM" id="SSF52317">
    <property type="entry name" value="Class I glutamine amidotransferase-like"/>
    <property type="match status" value="1"/>
</dbReference>
<protein>
    <submittedName>
        <fullName evidence="5">Type 1 glutamine amidotransferase domain-containing protein</fullName>
    </submittedName>
</protein>
<dbReference type="RefSeq" id="WP_344179284.1">
    <property type="nucleotide sequence ID" value="NZ_BAAANC010000003.1"/>
</dbReference>
<organism evidence="5 6">
    <name type="scientific">Kribbella lupini</name>
    <dbReference type="NCBI Taxonomy" id="291602"/>
    <lineage>
        <taxon>Bacteria</taxon>
        <taxon>Bacillati</taxon>
        <taxon>Actinomycetota</taxon>
        <taxon>Actinomycetes</taxon>
        <taxon>Propionibacteriales</taxon>
        <taxon>Kribbellaceae</taxon>
        <taxon>Kribbella</taxon>
    </lineage>
</organism>
<reference evidence="6" key="1">
    <citation type="journal article" date="2019" name="Int. J. Syst. Evol. Microbiol.">
        <title>The Global Catalogue of Microorganisms (GCM) 10K type strain sequencing project: providing services to taxonomists for standard genome sequencing and annotation.</title>
        <authorList>
            <consortium name="The Broad Institute Genomics Platform"/>
            <consortium name="The Broad Institute Genome Sequencing Center for Infectious Disease"/>
            <person name="Wu L."/>
            <person name="Ma J."/>
        </authorList>
    </citation>
    <scope>NUCLEOTIDE SEQUENCE [LARGE SCALE GENOMIC DNA]</scope>
    <source>
        <strain evidence="6">JCM 14303</strain>
    </source>
</reference>
<keyword evidence="5" id="KW-0315">Glutamine amidotransferase</keyword>
<evidence type="ECO:0000256" key="2">
    <source>
        <dbReference type="ARBA" id="ARBA00023239"/>
    </source>
</evidence>